<keyword evidence="2" id="KW-0812">Transmembrane</keyword>
<feature type="region of interest" description="Disordered" evidence="1">
    <location>
        <begin position="995"/>
        <end position="1045"/>
    </location>
</feature>
<dbReference type="EMBL" id="CAJNNV010000369">
    <property type="protein sequence ID" value="CAE8582361.1"/>
    <property type="molecule type" value="Genomic_DNA"/>
</dbReference>
<name>A0A813D379_POLGL</name>
<comment type="caution">
    <text evidence="4">The sequence shown here is derived from an EMBL/GenBank/DDBJ whole genome shotgun (WGS) entry which is preliminary data.</text>
</comment>
<feature type="transmembrane region" description="Helical" evidence="2">
    <location>
        <begin position="1202"/>
        <end position="1227"/>
    </location>
</feature>
<dbReference type="Pfam" id="PF07787">
    <property type="entry name" value="TMEM43"/>
    <property type="match status" value="1"/>
</dbReference>
<keyword evidence="2" id="KW-0472">Membrane</keyword>
<evidence type="ECO:0000256" key="1">
    <source>
        <dbReference type="SAM" id="MobiDB-lite"/>
    </source>
</evidence>
<feature type="domain" description="MGAT4 conserved region" evidence="3">
    <location>
        <begin position="1419"/>
        <end position="1570"/>
    </location>
</feature>
<dbReference type="Pfam" id="PF04666">
    <property type="entry name" value="MGAT4_cons"/>
    <property type="match status" value="2"/>
</dbReference>
<dbReference type="GO" id="GO:0006487">
    <property type="term" value="P:protein N-linked glycosylation"/>
    <property type="evidence" value="ECO:0007669"/>
    <property type="project" value="TreeGrafter"/>
</dbReference>
<feature type="region of interest" description="Disordered" evidence="1">
    <location>
        <begin position="1275"/>
        <end position="1307"/>
    </location>
</feature>
<dbReference type="GO" id="GO:0008375">
    <property type="term" value="F:acetylglucosaminyltransferase activity"/>
    <property type="evidence" value="ECO:0007669"/>
    <property type="project" value="TreeGrafter"/>
</dbReference>
<evidence type="ECO:0000313" key="5">
    <source>
        <dbReference type="Proteomes" id="UP000654075"/>
    </source>
</evidence>
<feature type="compositionally biased region" description="Polar residues" evidence="1">
    <location>
        <begin position="1114"/>
        <end position="1124"/>
    </location>
</feature>
<feature type="region of interest" description="Disordered" evidence="1">
    <location>
        <begin position="1109"/>
        <end position="1143"/>
    </location>
</feature>
<dbReference type="Proteomes" id="UP000654075">
    <property type="component" value="Unassembled WGS sequence"/>
</dbReference>
<accession>A0A813D379</accession>
<dbReference type="InterPro" id="IPR012430">
    <property type="entry name" value="TMEM43_fam"/>
</dbReference>
<proteinExistence type="predicted"/>
<protein>
    <recommendedName>
        <fullName evidence="3">MGAT4 conserved region domain-containing protein</fullName>
    </recommendedName>
</protein>
<keyword evidence="2" id="KW-1133">Transmembrane helix</keyword>
<dbReference type="PANTHER" id="PTHR12062">
    <property type="entry name" value="N-ACETYLGLUCOSAMINYLTRANSFERASE VI"/>
    <property type="match status" value="1"/>
</dbReference>
<reference evidence="4" key="1">
    <citation type="submission" date="2021-02" db="EMBL/GenBank/DDBJ databases">
        <authorList>
            <person name="Dougan E. K."/>
            <person name="Rhodes N."/>
            <person name="Thang M."/>
            <person name="Chan C."/>
        </authorList>
    </citation>
    <scope>NUCLEOTIDE SEQUENCE</scope>
</reference>
<dbReference type="InterPro" id="IPR057279">
    <property type="entry name" value="MGAT4"/>
</dbReference>
<evidence type="ECO:0000256" key="2">
    <source>
        <dbReference type="SAM" id="Phobius"/>
    </source>
</evidence>
<sequence length="1878" mass="205541">MDKQLATADGHVNYRTWCLAYPMYATSVQKCIVEGDVNGYAQSMFEAQKKMKLLAADAIYCFVAGHCNKTEATDSTSPASSIEAECDSRYGHKQWTSVGWTDFMAVLARALELGRTHQIPKAMKPTFLSGPESRQSHDHQLLQYCIYAMLKLLFANPARSRVSATFRGFTQMLLVAAEEQIEESSSWGLGEGSWEAGSERRLGERPAAAQKKMSHSAGTLRKMPVVRLFKPQAIFFGVTCFLMALSLQWFNEERGAKMEALLARGLEECVSIDADVINLANRGRLVHVQGKLCGRVPIQDPQFQDAVVKNCIKLQSSVEVFEWVPTVSEERKGLPPRFHMARFSLTLGTVTSACEKVELGGFSLSEDMLVPHFRAFESALERLPPKISSCGLTFYANQKDGFFYARPGYQASGNVPKTDLLEKRQEGDLRVRFMCVPESSATVVAVQCHKERLRLVEEGFKPLKELRGDGACCVSGGGMATCCCCPCNAMLCFASQEVVTEEIFFVSDALDPPEKPFLRAVQRNPCRVWNFRLAGWGVMYMGLSMVLQQLPLIADKPLPLLKAFGGLAPMVLDAMLTLSIWAVVVAAVYSCYRPAVSVKCCLAVGGHCHSDTLAVGADRTSSIGQQRREVFELKLGLMLVSGPPEVTKVVLPQPALLASLLQLWGTQRPATCQFQRVPRLDASSLRLLPPQGPEGSKRYWLSFGMSSIKRAKVEYLIITLTRLFHAMEAWVQQSANYLGETFADEEGRLHVIHAPQSLYPLKQVDLAAVTLQGFQYAVLNSKYFRRDSMINGRLTFWAAEDRYDVSHRRWGVAAGKDWEAVKQGACQVFARAPEDHDVLDPIVTGWEELISDAWTVREDAGVSRLDLQDSPQRYASNISEYYMQLEDDLQVVPHFAASVRSYIERKLQGEEWLMASFSSLGFIGKFFNASRLPSLVPDDLQWGSPLIDILSPMPVTGDIPGYEEEGGGGPGRLGFTRDDLQLFYQTHEKPVFSSQPAKVAASISKPPVGANGQKSVDQPPAQVSTTFKEEKRHPPSQAYPPGDPIGFWTDGQCAAPNSTLCKNGGKFLQIAFDAPAALAGVEVQQGGPGHTDDYMREGQFALEPPAGQAVASLSGPNETWTGSQPREVHQDRCDQPSNGLDSDPIREVRVTLDKVFAQASSQASVVGPSVALSLQAAHLEPHEAVQGWHAVHHEPHEAQGHMALLAAAAASIVGVLAGLGGWLAIWTGRRHCPECVNRVGAFTCWAMTFVALLDVALLLLAPLLLPGSGSNNEGAADVARVDGSPGQPEDPPCKARGPRRQIDGRSMRSGIRHVDPSMLVSGGSSSSGRPPRKWLAIGMVVEPSSSAREAAEAALQLLKAGQDSLVVALLVARSSGVGGGGEEQRTAFLAQLRISFAAADRELLHLVDPAPQLYPKDARSSQNVDLALLAAYVEPLAENFMQVEPMCRMQPGFVRRIQDYAQSLGSTPWIVVHFSKLGHHRKLLRSRLLPRWAELLVMFPQVPPEALFWDFIDVVGNETAPKAIYLGTDAAKRNRPDVKLQHENAEALIEHLGDVSSLSGKVQRATENYFKKHVLVDTLFDNPAGKMRTNLRGRLDMLQSLYDGTQPEKQVTCGGHSAIACSSCAQGHGASWCNVECMWASGVCNAVFKTDAVQEVSSEAEAWIELVLDAITDVEMVNIRMGGQVLPPAKCKGDECKSAERPDSDFDHSLDAAELQFGHQAEGDSLGGSSMPACSSYQTVATVNGREVFWRSPSSRPARNVRCIRILTRRAQQRPLIFRMLEIRSAKARKTVAAAPALESGSLRAAAVQQVQATALRGLSAAGLQPLRGRVLYMEPWSGQHLEWVLLVSVTLVSGAFAGVLGCVFDGLKRSGRRKRRH</sequence>
<keyword evidence="5" id="KW-1185">Reference proteome</keyword>
<feature type="transmembrane region" description="Helical" evidence="2">
    <location>
        <begin position="1844"/>
        <end position="1868"/>
    </location>
</feature>
<feature type="domain" description="MGAT4 conserved region" evidence="3">
    <location>
        <begin position="873"/>
        <end position="936"/>
    </location>
</feature>
<organism evidence="4 5">
    <name type="scientific">Polarella glacialis</name>
    <name type="common">Dinoflagellate</name>
    <dbReference type="NCBI Taxonomy" id="89957"/>
    <lineage>
        <taxon>Eukaryota</taxon>
        <taxon>Sar</taxon>
        <taxon>Alveolata</taxon>
        <taxon>Dinophyceae</taxon>
        <taxon>Suessiales</taxon>
        <taxon>Suessiaceae</taxon>
        <taxon>Polarella</taxon>
    </lineage>
</organism>
<dbReference type="PANTHER" id="PTHR12062:SF33">
    <property type="entry name" value="ALPHA-1,6-MANNOSYL-GLYCOPROTEIN 4-BETA-N-ACETYLGLUCOSAMINYLTRANSFERASE-LIKE"/>
    <property type="match status" value="1"/>
</dbReference>
<evidence type="ECO:0000313" key="4">
    <source>
        <dbReference type="EMBL" id="CAE8582361.1"/>
    </source>
</evidence>
<gene>
    <name evidence="4" type="ORF">PGLA1383_LOCUS1361</name>
</gene>
<dbReference type="OrthoDB" id="435030at2759"/>
<feature type="transmembrane region" description="Helical" evidence="2">
    <location>
        <begin position="1239"/>
        <end position="1265"/>
    </location>
</feature>
<evidence type="ECO:0000259" key="3">
    <source>
        <dbReference type="Pfam" id="PF04666"/>
    </source>
</evidence>
<feature type="compositionally biased region" description="Polar residues" evidence="1">
    <location>
        <begin position="1012"/>
        <end position="1026"/>
    </location>
</feature>
<dbReference type="InterPro" id="IPR006759">
    <property type="entry name" value="Glyco_transf_54"/>
</dbReference>